<evidence type="ECO:0000259" key="9">
    <source>
        <dbReference type="PROSITE" id="PS51007"/>
    </source>
</evidence>
<keyword evidence="5 6" id="KW-0408">Iron</keyword>
<evidence type="ECO:0000256" key="2">
    <source>
        <dbReference type="ARBA" id="ARBA00022617"/>
    </source>
</evidence>
<evidence type="ECO:0000313" key="11">
    <source>
        <dbReference type="Proteomes" id="UP001589836"/>
    </source>
</evidence>
<dbReference type="Pfam" id="PF13442">
    <property type="entry name" value="Cytochrome_CBB3"/>
    <property type="match status" value="1"/>
</dbReference>
<feature type="region of interest" description="Disordered" evidence="7">
    <location>
        <begin position="32"/>
        <end position="68"/>
    </location>
</feature>
<keyword evidence="8" id="KW-1133">Transmembrane helix</keyword>
<dbReference type="PANTHER" id="PTHR37823">
    <property type="entry name" value="CYTOCHROME C-553-LIKE"/>
    <property type="match status" value="1"/>
</dbReference>
<dbReference type="InterPro" id="IPR054780">
    <property type="entry name" value="Cytochro_C550_firm"/>
</dbReference>
<dbReference type="NCBIfam" id="NF045773">
    <property type="entry name" value="cytochro_C550"/>
    <property type="match status" value="1"/>
</dbReference>
<dbReference type="Gene3D" id="1.10.760.10">
    <property type="entry name" value="Cytochrome c-like domain"/>
    <property type="match status" value="1"/>
</dbReference>
<evidence type="ECO:0000256" key="1">
    <source>
        <dbReference type="ARBA" id="ARBA00022448"/>
    </source>
</evidence>
<dbReference type="InterPro" id="IPR012218">
    <property type="entry name" value="Cyt_c_BACSU-c550-type"/>
</dbReference>
<evidence type="ECO:0000256" key="7">
    <source>
        <dbReference type="SAM" id="MobiDB-lite"/>
    </source>
</evidence>
<keyword evidence="1" id="KW-0813">Transport</keyword>
<evidence type="ECO:0000256" key="4">
    <source>
        <dbReference type="ARBA" id="ARBA00022982"/>
    </source>
</evidence>
<accession>A0ABV6LJL0</accession>
<dbReference type="Proteomes" id="UP001589836">
    <property type="component" value="Unassembled WGS sequence"/>
</dbReference>
<dbReference type="InterPro" id="IPR009056">
    <property type="entry name" value="Cyt_c-like_dom"/>
</dbReference>
<sequence>MKRNPVIPYALIAVLGITLMIIVSFVGLNQGEKAKEDPHGGDNQQEESEGGGESSADPEQIFQNNCASCHGSDLSGGAGPGLKQVGSKLSKEDISGIITNGRGSMPPGLISGEKKEAVASWLAEKK</sequence>
<gene>
    <name evidence="10" type="primary">cccA</name>
    <name evidence="10" type="ORF">ACFFGV_03105</name>
</gene>
<evidence type="ECO:0000313" key="10">
    <source>
        <dbReference type="EMBL" id="MFC0522580.1"/>
    </source>
</evidence>
<dbReference type="RefSeq" id="WP_377345105.1">
    <property type="nucleotide sequence ID" value="NZ_JBHLTP010000003.1"/>
</dbReference>
<name>A0ABV6LJL0_9BACI</name>
<organism evidence="10 11">
    <name type="scientific">Pontibacillus salicampi</name>
    <dbReference type="NCBI Taxonomy" id="1449801"/>
    <lineage>
        <taxon>Bacteria</taxon>
        <taxon>Bacillati</taxon>
        <taxon>Bacillota</taxon>
        <taxon>Bacilli</taxon>
        <taxon>Bacillales</taxon>
        <taxon>Bacillaceae</taxon>
        <taxon>Pontibacillus</taxon>
    </lineage>
</organism>
<keyword evidence="3 6" id="KW-0479">Metal-binding</keyword>
<evidence type="ECO:0000256" key="3">
    <source>
        <dbReference type="ARBA" id="ARBA00022723"/>
    </source>
</evidence>
<dbReference type="InterPro" id="IPR036909">
    <property type="entry name" value="Cyt_c-like_dom_sf"/>
</dbReference>
<keyword evidence="11" id="KW-1185">Reference proteome</keyword>
<comment type="caution">
    <text evidence="10">The sequence shown here is derived from an EMBL/GenBank/DDBJ whole genome shotgun (WGS) entry which is preliminary data.</text>
</comment>
<dbReference type="PIRSF" id="PIRSF000025">
    <property type="entry name" value="Cytc_Bsub_c550"/>
    <property type="match status" value="1"/>
</dbReference>
<dbReference type="InterPro" id="IPR051811">
    <property type="entry name" value="Cytochrome_c550/c551-like"/>
</dbReference>
<dbReference type="SUPFAM" id="SSF46626">
    <property type="entry name" value="Cytochrome c"/>
    <property type="match status" value="1"/>
</dbReference>
<dbReference type="EMBL" id="JBHLTP010000003">
    <property type="protein sequence ID" value="MFC0522580.1"/>
    <property type="molecule type" value="Genomic_DNA"/>
</dbReference>
<proteinExistence type="predicted"/>
<feature type="transmembrane region" description="Helical" evidence="8">
    <location>
        <begin position="6"/>
        <end position="28"/>
    </location>
</feature>
<dbReference type="PANTHER" id="PTHR37823:SF4">
    <property type="entry name" value="MENAQUINOL-CYTOCHROME C REDUCTASE CYTOCHROME B_C SUBUNIT"/>
    <property type="match status" value="1"/>
</dbReference>
<keyword evidence="2 6" id="KW-0349">Heme</keyword>
<keyword evidence="4" id="KW-0249">Electron transport</keyword>
<keyword evidence="8" id="KW-0472">Membrane</keyword>
<keyword evidence="8" id="KW-0812">Transmembrane</keyword>
<evidence type="ECO:0000256" key="8">
    <source>
        <dbReference type="SAM" id="Phobius"/>
    </source>
</evidence>
<dbReference type="PROSITE" id="PS51007">
    <property type="entry name" value="CYTC"/>
    <property type="match status" value="1"/>
</dbReference>
<feature type="domain" description="Cytochrome c" evidence="9">
    <location>
        <begin position="53"/>
        <end position="126"/>
    </location>
</feature>
<reference evidence="10 11" key="1">
    <citation type="submission" date="2024-09" db="EMBL/GenBank/DDBJ databases">
        <authorList>
            <person name="Sun Q."/>
            <person name="Mori K."/>
        </authorList>
    </citation>
    <scope>NUCLEOTIDE SEQUENCE [LARGE SCALE GENOMIC DNA]</scope>
    <source>
        <strain evidence="10 11">NCAIM B.02529</strain>
    </source>
</reference>
<evidence type="ECO:0000256" key="5">
    <source>
        <dbReference type="ARBA" id="ARBA00023004"/>
    </source>
</evidence>
<protein>
    <submittedName>
        <fullName evidence="10">Cytochrome c550</fullName>
    </submittedName>
</protein>
<evidence type="ECO:0000256" key="6">
    <source>
        <dbReference type="PROSITE-ProRule" id="PRU00433"/>
    </source>
</evidence>